<gene>
    <name evidence="2" type="ORF">F3Y22_tig00111398pilonHSYRG00302</name>
</gene>
<feature type="compositionally biased region" description="Polar residues" evidence="1">
    <location>
        <begin position="21"/>
        <end position="35"/>
    </location>
</feature>
<dbReference type="AlphaFoldDB" id="A0A6A2YLG3"/>
<dbReference type="EMBL" id="VEPZ02001330">
    <property type="protein sequence ID" value="KAE8679664.1"/>
    <property type="molecule type" value="Genomic_DNA"/>
</dbReference>
<accession>A0A6A2YLG3</accession>
<evidence type="ECO:0000256" key="1">
    <source>
        <dbReference type="SAM" id="MobiDB-lite"/>
    </source>
</evidence>
<name>A0A6A2YLG3_HIBSY</name>
<feature type="region of interest" description="Disordered" evidence="1">
    <location>
        <begin position="1"/>
        <end position="50"/>
    </location>
</feature>
<dbReference type="Proteomes" id="UP000436088">
    <property type="component" value="Unassembled WGS sequence"/>
</dbReference>
<keyword evidence="3" id="KW-1185">Reference proteome</keyword>
<protein>
    <submittedName>
        <fullName evidence="2">Uncharacterized protein</fullName>
    </submittedName>
</protein>
<feature type="compositionally biased region" description="Basic and acidic residues" evidence="1">
    <location>
        <begin position="1"/>
        <end position="20"/>
    </location>
</feature>
<feature type="compositionally biased region" description="Basic and acidic residues" evidence="1">
    <location>
        <begin position="37"/>
        <end position="50"/>
    </location>
</feature>
<reference evidence="2" key="1">
    <citation type="submission" date="2019-09" db="EMBL/GenBank/DDBJ databases">
        <title>Draft genome information of white flower Hibiscus syriacus.</title>
        <authorList>
            <person name="Kim Y.-M."/>
        </authorList>
    </citation>
    <scope>NUCLEOTIDE SEQUENCE [LARGE SCALE GENOMIC DNA]</scope>
    <source>
        <strain evidence="2">YM2019G1</strain>
    </source>
</reference>
<comment type="caution">
    <text evidence="2">The sequence shown here is derived from an EMBL/GenBank/DDBJ whole genome shotgun (WGS) entry which is preliminary data.</text>
</comment>
<evidence type="ECO:0000313" key="2">
    <source>
        <dbReference type="EMBL" id="KAE8679664.1"/>
    </source>
</evidence>
<evidence type="ECO:0000313" key="3">
    <source>
        <dbReference type="Proteomes" id="UP000436088"/>
    </source>
</evidence>
<organism evidence="2 3">
    <name type="scientific">Hibiscus syriacus</name>
    <name type="common">Rose of Sharon</name>
    <dbReference type="NCBI Taxonomy" id="106335"/>
    <lineage>
        <taxon>Eukaryota</taxon>
        <taxon>Viridiplantae</taxon>
        <taxon>Streptophyta</taxon>
        <taxon>Embryophyta</taxon>
        <taxon>Tracheophyta</taxon>
        <taxon>Spermatophyta</taxon>
        <taxon>Magnoliopsida</taxon>
        <taxon>eudicotyledons</taxon>
        <taxon>Gunneridae</taxon>
        <taxon>Pentapetalae</taxon>
        <taxon>rosids</taxon>
        <taxon>malvids</taxon>
        <taxon>Malvales</taxon>
        <taxon>Malvaceae</taxon>
        <taxon>Malvoideae</taxon>
        <taxon>Hibiscus</taxon>
    </lineage>
</organism>
<sequence length="77" mass="8132">MLRETTDEVDNKSKVDEQPNHSEANTSEGTVSTKLTGAREKSADPLGDARAKVQEEISRGFAAITAAGTLRASEAGK</sequence>
<proteinExistence type="predicted"/>